<keyword evidence="1" id="KW-0378">Hydrolase</keyword>
<dbReference type="RefSeq" id="WP_149407575.1">
    <property type="nucleotide sequence ID" value="NZ_JAWLKE010000004.1"/>
</dbReference>
<name>A0ABU4AYU1_9NOCA</name>
<evidence type="ECO:0000256" key="1">
    <source>
        <dbReference type="ARBA" id="ARBA00022801"/>
    </source>
</evidence>
<sequence>MSHETVTVLAVGGTGESHPSDHRTRVTGLLACVTRELDDRFVDRWVGYPASYGPVALGGLCFRHSADIGVRRLRRTLESTAGPIALIGYSQGATVVREVLGLVHDGTIDGSRIVAAGLVSDPQQPVGAVDGCTGRGVAGAGPALPESIPVQWIGLKSDMICNASDDSLIRDVADLTRWMSFRTPKIWLRELLKLLRSNSFQNATRTRLRPSQWAKDVRRLRTAAAELGGYLPQSMRWRRFEWSNPGGGRHIAYAREDYADGLTGCQVLARWLGEQADLRENRLSPSRPQRRAA</sequence>
<dbReference type="Gene3D" id="3.40.50.1820">
    <property type="entry name" value="alpha/beta hydrolase"/>
    <property type="match status" value="1"/>
</dbReference>
<reference evidence="2 3" key="1">
    <citation type="submission" date="2023-10" db="EMBL/GenBank/DDBJ databases">
        <title>Development of a sustainable strategy for remediation of hydrocarbon-contaminated territories based on the waste exchange concept.</title>
        <authorList>
            <person name="Krivoruchko A."/>
        </authorList>
    </citation>
    <scope>NUCLEOTIDE SEQUENCE [LARGE SCALE GENOMIC DNA]</scope>
    <source>
        <strain evidence="2 3">IEGM 1322</strain>
    </source>
</reference>
<proteinExistence type="predicted"/>
<evidence type="ECO:0000313" key="2">
    <source>
        <dbReference type="EMBL" id="MDV6231371.1"/>
    </source>
</evidence>
<dbReference type="Proteomes" id="UP001185899">
    <property type="component" value="Unassembled WGS sequence"/>
</dbReference>
<dbReference type="InterPro" id="IPR000675">
    <property type="entry name" value="Cutinase/axe"/>
</dbReference>
<keyword evidence="3" id="KW-1185">Reference proteome</keyword>
<dbReference type="InterPro" id="IPR029058">
    <property type="entry name" value="AB_hydrolase_fold"/>
</dbReference>
<dbReference type="EMBL" id="JAWLKE010000004">
    <property type="protein sequence ID" value="MDV6231371.1"/>
    <property type="molecule type" value="Genomic_DNA"/>
</dbReference>
<accession>A0ABU4AYU1</accession>
<gene>
    <name evidence="2" type="ORF">R3P95_12495</name>
</gene>
<organism evidence="2 3">
    <name type="scientific">Rhodococcus cercidiphylli</name>
    <dbReference type="NCBI Taxonomy" id="489916"/>
    <lineage>
        <taxon>Bacteria</taxon>
        <taxon>Bacillati</taxon>
        <taxon>Actinomycetota</taxon>
        <taxon>Actinomycetes</taxon>
        <taxon>Mycobacteriales</taxon>
        <taxon>Nocardiaceae</taxon>
        <taxon>Rhodococcus</taxon>
    </lineage>
</organism>
<comment type="caution">
    <text evidence="2">The sequence shown here is derived from an EMBL/GenBank/DDBJ whole genome shotgun (WGS) entry which is preliminary data.</text>
</comment>
<protein>
    <submittedName>
        <fullName evidence="2">PE-PPE domain-containing protein</fullName>
    </submittedName>
</protein>
<dbReference type="SMART" id="SM01110">
    <property type="entry name" value="Cutinase"/>
    <property type="match status" value="1"/>
</dbReference>
<dbReference type="SUPFAM" id="SSF53474">
    <property type="entry name" value="alpha/beta-Hydrolases"/>
    <property type="match status" value="1"/>
</dbReference>
<evidence type="ECO:0000313" key="3">
    <source>
        <dbReference type="Proteomes" id="UP001185899"/>
    </source>
</evidence>